<evidence type="ECO:0000313" key="2">
    <source>
        <dbReference type="EMBL" id="MBY0095240.1"/>
    </source>
</evidence>
<dbReference type="Gene3D" id="3.90.226.10">
    <property type="entry name" value="2-enoyl-CoA Hydratase, Chain A, domain 1"/>
    <property type="match status" value="1"/>
</dbReference>
<keyword evidence="2" id="KW-0456">Lyase</keyword>
<dbReference type="InterPro" id="IPR029045">
    <property type="entry name" value="ClpP/crotonase-like_dom_sf"/>
</dbReference>
<gene>
    <name evidence="2" type="ORF">H0185_00200</name>
</gene>
<comment type="similarity">
    <text evidence="1">Belongs to the enoyl-CoA hydratase/isomerase family.</text>
</comment>
<dbReference type="RefSeq" id="WP_221870040.1">
    <property type="nucleotide sequence ID" value="NZ_JACWFH010000001.1"/>
</dbReference>
<protein>
    <submittedName>
        <fullName evidence="2">Enoyl-CoA hydratase</fullName>
        <ecNumber evidence="2">4.2.1.17</ecNumber>
    </submittedName>
</protein>
<dbReference type="GO" id="GO:0004300">
    <property type="term" value="F:enoyl-CoA hydratase activity"/>
    <property type="evidence" value="ECO:0007669"/>
    <property type="project" value="UniProtKB-EC"/>
</dbReference>
<dbReference type="InterPro" id="IPR001753">
    <property type="entry name" value="Enoyl-CoA_hydra/iso"/>
</dbReference>
<accession>A0ABS7JZD8</accession>
<dbReference type="EMBL" id="JACWFH010000001">
    <property type="protein sequence ID" value="MBY0095240.1"/>
    <property type="molecule type" value="Genomic_DNA"/>
</dbReference>
<dbReference type="PANTHER" id="PTHR43459">
    <property type="entry name" value="ENOYL-COA HYDRATASE"/>
    <property type="match status" value="1"/>
</dbReference>
<proteinExistence type="inferred from homology"/>
<dbReference type="InterPro" id="IPR014748">
    <property type="entry name" value="Enoyl-CoA_hydra_C"/>
</dbReference>
<reference evidence="2 3" key="1">
    <citation type="submission" date="2020-07" db="EMBL/GenBank/DDBJ databases">
        <title>Fungal Genomes of the International Space Station.</title>
        <authorList>
            <person name="Seuylemezian A."/>
            <person name="Singh N.K."/>
            <person name="Wood J."/>
            <person name="Venkateswaran K."/>
        </authorList>
    </citation>
    <scope>NUCLEOTIDE SEQUENCE [LARGE SCALE GENOMIC DNA]</scope>
    <source>
        <strain evidence="2 3">PL-B2</strain>
    </source>
</reference>
<dbReference type="NCBIfam" id="NF005804">
    <property type="entry name" value="PRK07659.1"/>
    <property type="match status" value="1"/>
</dbReference>
<name>A0ABS7JZD8_9BACI</name>
<dbReference type="Gene3D" id="1.10.12.10">
    <property type="entry name" value="Lyase 2-enoyl-coa Hydratase, Chain A, domain 2"/>
    <property type="match status" value="1"/>
</dbReference>
<evidence type="ECO:0000313" key="3">
    <source>
        <dbReference type="Proteomes" id="UP000769780"/>
    </source>
</evidence>
<dbReference type="EC" id="4.2.1.17" evidence="2"/>
<dbReference type="CDD" id="cd06558">
    <property type="entry name" value="crotonase-like"/>
    <property type="match status" value="1"/>
</dbReference>
<evidence type="ECO:0000256" key="1">
    <source>
        <dbReference type="ARBA" id="ARBA00005254"/>
    </source>
</evidence>
<comment type="caution">
    <text evidence="2">The sequence shown here is derived from an EMBL/GenBank/DDBJ whole genome shotgun (WGS) entry which is preliminary data.</text>
</comment>
<dbReference type="Pfam" id="PF00378">
    <property type="entry name" value="ECH_1"/>
    <property type="match status" value="1"/>
</dbReference>
<dbReference type="SUPFAM" id="SSF52096">
    <property type="entry name" value="ClpP/crotonase"/>
    <property type="match status" value="1"/>
</dbReference>
<dbReference type="Proteomes" id="UP000769780">
    <property type="component" value="Unassembled WGS sequence"/>
</dbReference>
<sequence>MTTDFNIDCKTETVKVSVVGRVATVELNRPESMNALDLEMIRGLAWNLKELCNSDDVEIVVLKGAGRAFSAGGDIKTMLSEGDESDFLSIMDSISELVVTLYSMPKVTISAITGAAAGLGFSLALATDYIIADSASKLAMNFIGIGLIPDGGGHFFMKSRVGETKAKHLIWEGKPMKADEALAHGLIDEVANDIHASVQAKVEEWEKKPLQAMIKTKKIFAEENRLSLLKFLELEKIAQTKMRQTEDHKEGIQAFLEKRQPNFIGK</sequence>
<dbReference type="PANTHER" id="PTHR43459:SF1">
    <property type="entry name" value="EG:BACN32G11.4 PROTEIN"/>
    <property type="match status" value="1"/>
</dbReference>
<keyword evidence="3" id="KW-1185">Reference proteome</keyword>
<organism evidence="2 3">
    <name type="scientific">Mesobacillus maritimus</name>
    <dbReference type="NCBI Taxonomy" id="1643336"/>
    <lineage>
        <taxon>Bacteria</taxon>
        <taxon>Bacillati</taxon>
        <taxon>Bacillota</taxon>
        <taxon>Bacilli</taxon>
        <taxon>Bacillales</taxon>
        <taxon>Bacillaceae</taxon>
        <taxon>Mesobacillus</taxon>
    </lineage>
</organism>